<dbReference type="SMART" id="SM00448">
    <property type="entry name" value="REC"/>
    <property type="match status" value="1"/>
</dbReference>
<evidence type="ECO:0000259" key="3">
    <source>
        <dbReference type="PROSITE" id="PS50110"/>
    </source>
</evidence>
<proteinExistence type="predicted"/>
<dbReference type="InterPro" id="IPR050595">
    <property type="entry name" value="Bact_response_regulator"/>
</dbReference>
<dbReference type="Proteomes" id="UP000001868">
    <property type="component" value="Chromosome"/>
</dbReference>
<feature type="domain" description="Response regulatory" evidence="3">
    <location>
        <begin position="7"/>
        <end position="123"/>
    </location>
</feature>
<protein>
    <submittedName>
        <fullName evidence="4">Chemotaxis protein CheYIII</fullName>
    </submittedName>
</protein>
<sequence>MDLRRIRVLLVEDNREMGTIVRAVLASWGCTNVRTAETIASALGWLDQESFDLIIVDRKLPDGDGFAFVRQVRRSPLAFLPVLVLTGHASAKAVAEARDSGVNEFLAKPFTAQRLYERLHRLIYQARGFVTCEDYVGPDRRRRADPEYKGPERRRA</sequence>
<evidence type="ECO:0000313" key="4">
    <source>
        <dbReference type="EMBL" id="ACG78801.1"/>
    </source>
</evidence>
<dbReference type="InterPro" id="IPR001789">
    <property type="entry name" value="Sig_transdc_resp-reg_receiver"/>
</dbReference>
<dbReference type="Gene3D" id="3.40.50.2300">
    <property type="match status" value="1"/>
</dbReference>
<keyword evidence="1 2" id="KW-0597">Phosphoprotein</keyword>
<dbReference type="GO" id="GO:0000160">
    <property type="term" value="P:phosphorelay signal transduction system"/>
    <property type="evidence" value="ECO:0007669"/>
    <property type="project" value="InterPro"/>
</dbReference>
<dbReference type="PANTHER" id="PTHR44591">
    <property type="entry name" value="STRESS RESPONSE REGULATOR PROTEIN 1"/>
    <property type="match status" value="1"/>
</dbReference>
<reference evidence="4 5" key="1">
    <citation type="journal article" date="2008" name="BMC Genomics">
        <title>Complete genome of Phenylobacterium zucineum - a novel facultative intracellular bacterium isolated from human erythroleukemia cell line K562.</title>
        <authorList>
            <person name="Luo Y."/>
            <person name="Xu X."/>
            <person name="Ding Z."/>
            <person name="Liu Z."/>
            <person name="Zhang B."/>
            <person name="Yan Z."/>
            <person name="Sun J."/>
            <person name="Hu S."/>
            <person name="Hu X."/>
        </authorList>
    </citation>
    <scope>NUCLEOTIDE SEQUENCE [LARGE SCALE GENOMIC DNA]</scope>
    <source>
        <strain evidence="4 5">HLK1</strain>
    </source>
</reference>
<dbReference type="InterPro" id="IPR011006">
    <property type="entry name" value="CheY-like_superfamily"/>
</dbReference>
<dbReference type="HOGENOM" id="CLU_000445_69_12_5"/>
<dbReference type="OrthoDB" id="9786548at2"/>
<dbReference type="PANTHER" id="PTHR44591:SF3">
    <property type="entry name" value="RESPONSE REGULATORY DOMAIN-CONTAINING PROTEIN"/>
    <property type="match status" value="1"/>
</dbReference>
<dbReference type="KEGG" id="pzu:PHZ_c2392"/>
<dbReference type="STRING" id="450851.PHZ_c2392"/>
<evidence type="ECO:0000313" key="5">
    <source>
        <dbReference type="Proteomes" id="UP000001868"/>
    </source>
</evidence>
<gene>
    <name evidence="4" type="ordered locus">PHZ_c2392</name>
</gene>
<accession>B4RFY8</accession>
<dbReference type="CDD" id="cd00156">
    <property type="entry name" value="REC"/>
    <property type="match status" value="1"/>
</dbReference>
<dbReference type="eggNOG" id="COG0745">
    <property type="taxonomic scope" value="Bacteria"/>
</dbReference>
<dbReference type="AlphaFoldDB" id="B4RFY8"/>
<feature type="modified residue" description="4-aspartylphosphate" evidence="2">
    <location>
        <position position="57"/>
    </location>
</feature>
<dbReference type="EMBL" id="CP000747">
    <property type="protein sequence ID" value="ACG78801.1"/>
    <property type="molecule type" value="Genomic_DNA"/>
</dbReference>
<dbReference type="Pfam" id="PF00072">
    <property type="entry name" value="Response_reg"/>
    <property type="match status" value="1"/>
</dbReference>
<dbReference type="RefSeq" id="WP_012522941.1">
    <property type="nucleotide sequence ID" value="NC_011144.1"/>
</dbReference>
<evidence type="ECO:0000256" key="2">
    <source>
        <dbReference type="PROSITE-ProRule" id="PRU00169"/>
    </source>
</evidence>
<name>B4RFY8_PHEZH</name>
<dbReference type="PROSITE" id="PS50110">
    <property type="entry name" value="RESPONSE_REGULATORY"/>
    <property type="match status" value="1"/>
</dbReference>
<dbReference type="SUPFAM" id="SSF52172">
    <property type="entry name" value="CheY-like"/>
    <property type="match status" value="1"/>
</dbReference>
<evidence type="ECO:0000256" key="1">
    <source>
        <dbReference type="ARBA" id="ARBA00022553"/>
    </source>
</evidence>
<keyword evidence="5" id="KW-1185">Reference proteome</keyword>
<organism evidence="4 5">
    <name type="scientific">Phenylobacterium zucineum (strain HLK1)</name>
    <dbReference type="NCBI Taxonomy" id="450851"/>
    <lineage>
        <taxon>Bacteria</taxon>
        <taxon>Pseudomonadati</taxon>
        <taxon>Pseudomonadota</taxon>
        <taxon>Alphaproteobacteria</taxon>
        <taxon>Caulobacterales</taxon>
        <taxon>Caulobacteraceae</taxon>
        <taxon>Phenylobacterium</taxon>
    </lineage>
</organism>